<dbReference type="AlphaFoldDB" id="A0AAD3HDN4"/>
<dbReference type="Proteomes" id="UP001054902">
    <property type="component" value="Unassembled WGS sequence"/>
</dbReference>
<feature type="compositionally biased region" description="Acidic residues" evidence="1">
    <location>
        <begin position="254"/>
        <end position="268"/>
    </location>
</feature>
<gene>
    <name evidence="2" type="ORF">CTEN210_15865</name>
</gene>
<name>A0AAD3HDN4_9STRA</name>
<proteinExistence type="predicted"/>
<comment type="caution">
    <text evidence="2">The sequence shown here is derived from an EMBL/GenBank/DDBJ whole genome shotgun (WGS) entry which is preliminary data.</text>
</comment>
<evidence type="ECO:0000313" key="2">
    <source>
        <dbReference type="EMBL" id="GFH59389.1"/>
    </source>
</evidence>
<protein>
    <submittedName>
        <fullName evidence="2">Uncharacterized protein</fullName>
    </submittedName>
</protein>
<reference evidence="2 3" key="1">
    <citation type="journal article" date="2021" name="Sci. Rep.">
        <title>The genome of the diatom Chaetoceros tenuissimus carries an ancient integrated fragment of an extant virus.</title>
        <authorList>
            <person name="Hongo Y."/>
            <person name="Kimura K."/>
            <person name="Takaki Y."/>
            <person name="Yoshida Y."/>
            <person name="Baba S."/>
            <person name="Kobayashi G."/>
            <person name="Nagasaki K."/>
            <person name="Hano T."/>
            <person name="Tomaru Y."/>
        </authorList>
    </citation>
    <scope>NUCLEOTIDE SEQUENCE [LARGE SCALE GENOMIC DNA]</scope>
    <source>
        <strain evidence="2 3">NIES-3715</strain>
    </source>
</reference>
<dbReference type="EMBL" id="BLLK01000062">
    <property type="protein sequence ID" value="GFH59389.1"/>
    <property type="molecule type" value="Genomic_DNA"/>
</dbReference>
<accession>A0AAD3HDN4</accession>
<sequence>MRYSKQHLSRFSKGICYYSSRRRGGIGIGRQNEQKQKELLSALDSFERTANDKNDEEAAVMENFSNRKLADADMTQKIANERDVLFKEAGEITKSFYRTCLRCIKLIREGNDHDEEQFKIREEKQKEDRGSSSPTLSFSFEPSVDRENELASRALYYLAFAKESFNQEVDCLHANPWKEDNVERFNYLIRQGIERRKWILNDYKFDDPYPSESNALEERISSWEESAKDLIHQTYHSKGWLKQEDYTKDKSSEDDGIDWDEFDDDEDGNSLKAR</sequence>
<organism evidence="2 3">
    <name type="scientific">Chaetoceros tenuissimus</name>
    <dbReference type="NCBI Taxonomy" id="426638"/>
    <lineage>
        <taxon>Eukaryota</taxon>
        <taxon>Sar</taxon>
        <taxon>Stramenopiles</taxon>
        <taxon>Ochrophyta</taxon>
        <taxon>Bacillariophyta</taxon>
        <taxon>Coscinodiscophyceae</taxon>
        <taxon>Chaetocerotophycidae</taxon>
        <taxon>Chaetocerotales</taxon>
        <taxon>Chaetocerotaceae</taxon>
        <taxon>Chaetoceros</taxon>
    </lineage>
</organism>
<keyword evidence="3" id="KW-1185">Reference proteome</keyword>
<evidence type="ECO:0000313" key="3">
    <source>
        <dbReference type="Proteomes" id="UP001054902"/>
    </source>
</evidence>
<feature type="region of interest" description="Disordered" evidence="1">
    <location>
        <begin position="247"/>
        <end position="274"/>
    </location>
</feature>
<evidence type="ECO:0000256" key="1">
    <source>
        <dbReference type="SAM" id="MobiDB-lite"/>
    </source>
</evidence>